<dbReference type="EMBL" id="WWEO01000028">
    <property type="protein sequence ID" value="NCD67828.1"/>
    <property type="molecule type" value="Genomic_DNA"/>
</dbReference>
<evidence type="ECO:0000313" key="4">
    <source>
        <dbReference type="Proteomes" id="UP000638732"/>
    </source>
</evidence>
<evidence type="ECO:0000259" key="2">
    <source>
        <dbReference type="Pfam" id="PF19556"/>
    </source>
</evidence>
<reference evidence="3" key="1">
    <citation type="submission" date="2020-01" db="EMBL/GenBank/DDBJ databases">
        <authorList>
            <person name="Seo Y.L."/>
        </authorList>
    </citation>
    <scope>NUCLEOTIDE SEQUENCE</scope>
    <source>
        <strain evidence="3">R11</strain>
    </source>
</reference>
<keyword evidence="4" id="KW-1185">Reference proteome</keyword>
<reference evidence="3" key="2">
    <citation type="submission" date="2020-10" db="EMBL/GenBank/DDBJ databases">
        <title>Mucilaginibacter sp. nov., isolated from soil.</title>
        <authorList>
            <person name="Jeon C.O."/>
        </authorList>
    </citation>
    <scope>NUCLEOTIDE SEQUENCE</scope>
    <source>
        <strain evidence="3">R11</strain>
    </source>
</reference>
<dbReference type="NCBIfam" id="TIGR03741">
    <property type="entry name" value="PRTRC_E"/>
    <property type="match status" value="1"/>
</dbReference>
<evidence type="ECO:0000256" key="1">
    <source>
        <dbReference type="SAM" id="MobiDB-lite"/>
    </source>
</evidence>
<dbReference type="RefSeq" id="WP_166583868.1">
    <property type="nucleotide sequence ID" value="NZ_WWEO01000028.1"/>
</dbReference>
<sequence length="200" mass="22090">MKTQFFQQIAGLGFTGNFLLNINQDETGILTVSAVLKKGSITATAGNSLPPMLFKGTAEELDEGFFEQFAQPVKQTAGIINNLEDYQKQLEKAKKNVKNGNDKTAKNSASETDDETDEEPQNLFTPQVDDAQAKAEKKRLYDDAMEKVKELAQNTKYAEALAQLPDPADYPDKVEAIEAKRQTLQAGKEAYDKLTASFND</sequence>
<protein>
    <submittedName>
        <fullName evidence="3">PRTRC system protein E</fullName>
    </submittedName>
</protein>
<dbReference type="Proteomes" id="UP000638732">
    <property type="component" value="Unassembled WGS sequence"/>
</dbReference>
<evidence type="ECO:0000313" key="3">
    <source>
        <dbReference type="EMBL" id="NCD67828.1"/>
    </source>
</evidence>
<dbReference type="Pfam" id="PF19556">
    <property type="entry name" value="PRTRC_E"/>
    <property type="match status" value="1"/>
</dbReference>
<accession>A0A965ZCL9</accession>
<name>A0A965ZCL9_9SPHI</name>
<feature type="region of interest" description="Disordered" evidence="1">
    <location>
        <begin position="95"/>
        <end position="137"/>
    </location>
</feature>
<dbReference type="AlphaFoldDB" id="A0A965ZCL9"/>
<feature type="compositionally biased region" description="Basic and acidic residues" evidence="1">
    <location>
        <begin position="95"/>
        <end position="105"/>
    </location>
</feature>
<feature type="domain" description="ParB-related ThiF-related cassette protein E" evidence="2">
    <location>
        <begin position="1"/>
        <end position="194"/>
    </location>
</feature>
<comment type="caution">
    <text evidence="3">The sequence shown here is derived from an EMBL/GenBank/DDBJ whole genome shotgun (WGS) entry which is preliminary data.</text>
</comment>
<gene>
    <name evidence="3" type="ORF">GSY63_00495</name>
</gene>
<proteinExistence type="predicted"/>
<feature type="compositionally biased region" description="Acidic residues" evidence="1">
    <location>
        <begin position="111"/>
        <end position="120"/>
    </location>
</feature>
<organism evidence="3 4">
    <name type="scientific">Mucilaginibacter agri</name>
    <dbReference type="NCBI Taxonomy" id="2695265"/>
    <lineage>
        <taxon>Bacteria</taxon>
        <taxon>Pseudomonadati</taxon>
        <taxon>Bacteroidota</taxon>
        <taxon>Sphingobacteriia</taxon>
        <taxon>Sphingobacteriales</taxon>
        <taxon>Sphingobacteriaceae</taxon>
        <taxon>Mucilaginibacter</taxon>
    </lineage>
</organism>
<dbReference type="InterPro" id="IPR022273">
    <property type="entry name" value="PRTRC_protein-E"/>
</dbReference>